<evidence type="ECO:0000256" key="2">
    <source>
        <dbReference type="ARBA" id="ARBA00022448"/>
    </source>
</evidence>
<evidence type="ECO:0000259" key="8">
    <source>
        <dbReference type="PROSITE" id="PS50928"/>
    </source>
</evidence>
<sequence>MVENIHDQSQLDRLGQLGRKLRREQRLLSCFRLRTNYDLLIGAAVLGALIVLAFIGPLLSPYDPLEMKVLDRLKPPSAAHWLGTDEFGRDLLTRVLHGARLSLGIGITVTLLTSLLGLIIGVYAAFYKPLDHILMRICDGLIAFPGILLAIALMATLGASASNVIIALTIVFTPSIARTIRSTALVVREQPYIEAIRAQGATNARIIWLHIAPNALSPLLVQAAFVFAEAILSEAALSFLGAGIPAPAPSWGNILQASKSVISKAWWMVTFPGIALVLSVLSLNMLGDGLRDFLDPRSKRKGKGSRRVRRVAP</sequence>
<keyword evidence="6 7" id="KW-0472">Membrane</keyword>
<dbReference type="InterPro" id="IPR050366">
    <property type="entry name" value="BP-dependent_transpt_permease"/>
</dbReference>
<comment type="subcellular location">
    <subcellularLocation>
        <location evidence="1 7">Cell membrane</location>
        <topology evidence="1 7">Multi-pass membrane protein</topology>
    </subcellularLocation>
</comment>
<dbReference type="InterPro" id="IPR000515">
    <property type="entry name" value="MetI-like"/>
</dbReference>
<keyword evidence="5 7" id="KW-1133">Transmembrane helix</keyword>
<dbReference type="GO" id="GO:0055085">
    <property type="term" value="P:transmembrane transport"/>
    <property type="evidence" value="ECO:0007669"/>
    <property type="project" value="InterPro"/>
</dbReference>
<dbReference type="RefSeq" id="WP_136370302.1">
    <property type="nucleotide sequence ID" value="NZ_SSOB01000015.1"/>
</dbReference>
<feature type="transmembrane region" description="Helical" evidence="7">
    <location>
        <begin position="133"/>
        <end position="155"/>
    </location>
</feature>
<keyword evidence="3" id="KW-1003">Cell membrane</keyword>
<name>A0A4S4BUC6_9BACL</name>
<dbReference type="Pfam" id="PF00528">
    <property type="entry name" value="BPD_transp_1"/>
    <property type="match status" value="1"/>
</dbReference>
<evidence type="ECO:0000256" key="5">
    <source>
        <dbReference type="ARBA" id="ARBA00022989"/>
    </source>
</evidence>
<evidence type="ECO:0000313" key="10">
    <source>
        <dbReference type="Proteomes" id="UP000310636"/>
    </source>
</evidence>
<evidence type="ECO:0000256" key="1">
    <source>
        <dbReference type="ARBA" id="ARBA00004651"/>
    </source>
</evidence>
<dbReference type="PANTHER" id="PTHR43386">
    <property type="entry name" value="OLIGOPEPTIDE TRANSPORT SYSTEM PERMEASE PROTEIN APPC"/>
    <property type="match status" value="1"/>
</dbReference>
<dbReference type="AlphaFoldDB" id="A0A4S4BUC6"/>
<dbReference type="SUPFAM" id="SSF161098">
    <property type="entry name" value="MetI-like"/>
    <property type="match status" value="1"/>
</dbReference>
<dbReference type="InterPro" id="IPR025966">
    <property type="entry name" value="OppC_N"/>
</dbReference>
<dbReference type="OrthoDB" id="9797472at2"/>
<feature type="transmembrane region" description="Helical" evidence="7">
    <location>
        <begin position="101"/>
        <end position="126"/>
    </location>
</feature>
<dbReference type="InterPro" id="IPR035906">
    <property type="entry name" value="MetI-like_sf"/>
</dbReference>
<dbReference type="GO" id="GO:0005886">
    <property type="term" value="C:plasma membrane"/>
    <property type="evidence" value="ECO:0007669"/>
    <property type="project" value="UniProtKB-SubCell"/>
</dbReference>
<dbReference type="Gene3D" id="1.10.3720.10">
    <property type="entry name" value="MetI-like"/>
    <property type="match status" value="1"/>
</dbReference>
<evidence type="ECO:0000256" key="3">
    <source>
        <dbReference type="ARBA" id="ARBA00022475"/>
    </source>
</evidence>
<feature type="transmembrane region" description="Helical" evidence="7">
    <location>
        <begin position="39"/>
        <end position="59"/>
    </location>
</feature>
<accession>A0A4S4BUC6</accession>
<protein>
    <submittedName>
        <fullName evidence="9">ABC transporter permease</fullName>
    </submittedName>
</protein>
<proteinExistence type="inferred from homology"/>
<gene>
    <name evidence="9" type="ORF">E6C55_13375</name>
</gene>
<keyword evidence="2 7" id="KW-0813">Transport</keyword>
<dbReference type="EMBL" id="SSOB01000015">
    <property type="protein sequence ID" value="THF78714.1"/>
    <property type="molecule type" value="Genomic_DNA"/>
</dbReference>
<evidence type="ECO:0000256" key="6">
    <source>
        <dbReference type="ARBA" id="ARBA00023136"/>
    </source>
</evidence>
<feature type="transmembrane region" description="Helical" evidence="7">
    <location>
        <begin position="265"/>
        <end position="287"/>
    </location>
</feature>
<feature type="transmembrane region" description="Helical" evidence="7">
    <location>
        <begin position="161"/>
        <end position="180"/>
    </location>
</feature>
<evidence type="ECO:0000256" key="7">
    <source>
        <dbReference type="RuleBase" id="RU363032"/>
    </source>
</evidence>
<keyword evidence="10" id="KW-1185">Reference proteome</keyword>
<dbReference type="CDD" id="cd06261">
    <property type="entry name" value="TM_PBP2"/>
    <property type="match status" value="1"/>
</dbReference>
<dbReference type="PROSITE" id="PS50928">
    <property type="entry name" value="ABC_TM1"/>
    <property type="match status" value="1"/>
</dbReference>
<evidence type="ECO:0000313" key="9">
    <source>
        <dbReference type="EMBL" id="THF78714.1"/>
    </source>
</evidence>
<reference evidence="9 10" key="1">
    <citation type="submission" date="2019-04" db="EMBL/GenBank/DDBJ databases">
        <title>Cohnella sp. nov. isolated from preserved vegetables.</title>
        <authorList>
            <person name="Lin S.-Y."/>
            <person name="Hung M.-H."/>
            <person name="Young C.-C."/>
        </authorList>
    </citation>
    <scope>NUCLEOTIDE SEQUENCE [LARGE SCALE GENOMIC DNA]</scope>
    <source>
        <strain evidence="9 10">CC-MHH1044</strain>
    </source>
</reference>
<dbReference type="PANTHER" id="PTHR43386:SF6">
    <property type="entry name" value="ABC TRANSPORTER PERMEASE PROTEIN"/>
    <property type="match status" value="1"/>
</dbReference>
<evidence type="ECO:0000256" key="4">
    <source>
        <dbReference type="ARBA" id="ARBA00022692"/>
    </source>
</evidence>
<dbReference type="Pfam" id="PF12911">
    <property type="entry name" value="OppC_N"/>
    <property type="match status" value="1"/>
</dbReference>
<dbReference type="Proteomes" id="UP000310636">
    <property type="component" value="Unassembled WGS sequence"/>
</dbReference>
<feature type="domain" description="ABC transmembrane type-1" evidence="8">
    <location>
        <begin position="103"/>
        <end position="287"/>
    </location>
</feature>
<keyword evidence="4 7" id="KW-0812">Transmembrane</keyword>
<organism evidence="9 10">
    <name type="scientific">Cohnella fermenti</name>
    <dbReference type="NCBI Taxonomy" id="2565925"/>
    <lineage>
        <taxon>Bacteria</taxon>
        <taxon>Bacillati</taxon>
        <taxon>Bacillota</taxon>
        <taxon>Bacilli</taxon>
        <taxon>Bacillales</taxon>
        <taxon>Paenibacillaceae</taxon>
        <taxon>Cohnella</taxon>
    </lineage>
</organism>
<comment type="caution">
    <text evidence="9">The sequence shown here is derived from an EMBL/GenBank/DDBJ whole genome shotgun (WGS) entry which is preliminary data.</text>
</comment>
<comment type="similarity">
    <text evidence="7">Belongs to the binding-protein-dependent transport system permease family.</text>
</comment>